<dbReference type="InterPro" id="IPR013087">
    <property type="entry name" value="Znf_C2H2_type"/>
</dbReference>
<dbReference type="EMBL" id="BTSX01000002">
    <property type="protein sequence ID" value="GMS82421.1"/>
    <property type="molecule type" value="Genomic_DNA"/>
</dbReference>
<dbReference type="SMART" id="SM00355">
    <property type="entry name" value="ZnF_C2H2"/>
    <property type="match status" value="2"/>
</dbReference>
<dbReference type="InterPro" id="IPR036236">
    <property type="entry name" value="Znf_C2H2_sf"/>
</dbReference>
<evidence type="ECO:0000256" key="1">
    <source>
        <dbReference type="SAM" id="MobiDB-lite"/>
    </source>
</evidence>
<feature type="compositionally biased region" description="Basic and acidic residues" evidence="1">
    <location>
        <begin position="193"/>
        <end position="205"/>
    </location>
</feature>
<sequence length="220" mass="23934">MVFQMSSTSTVLDAPNSASKPISVNHVDNAHRHSCPHCPYRTYTTKSIKEQIQSSHTIAKAFKCPHCTYSTNAGSSLPAHVKLHKNTDWQPPQNAVAPMRGSPEPAMPLLKRRPLSNIGNDSSASKGENKASVFPSLRRTNSAAASVAETTVAKHTVAPADVSSLDAAIAEAEENAKRERMRSVMERIVKKEEKEEMMEEKRGTVDVEDTVVKGNADEVG</sequence>
<evidence type="ECO:0000313" key="4">
    <source>
        <dbReference type="Proteomes" id="UP001432027"/>
    </source>
</evidence>
<feature type="compositionally biased region" description="Polar residues" evidence="1">
    <location>
        <begin position="117"/>
        <end position="126"/>
    </location>
</feature>
<proteinExistence type="predicted"/>
<name>A0AAV5SGD1_9BILA</name>
<comment type="caution">
    <text evidence="3">The sequence shown here is derived from an EMBL/GenBank/DDBJ whole genome shotgun (WGS) entry which is preliminary data.</text>
</comment>
<reference evidence="3" key="1">
    <citation type="submission" date="2023-10" db="EMBL/GenBank/DDBJ databases">
        <title>Genome assembly of Pristionchus species.</title>
        <authorList>
            <person name="Yoshida K."/>
            <person name="Sommer R.J."/>
        </authorList>
    </citation>
    <scope>NUCLEOTIDE SEQUENCE</scope>
    <source>
        <strain evidence="3">RS0144</strain>
    </source>
</reference>
<feature type="domain" description="C2H2-type" evidence="2">
    <location>
        <begin position="62"/>
        <end position="84"/>
    </location>
</feature>
<dbReference type="SUPFAM" id="SSF57667">
    <property type="entry name" value="beta-beta-alpha zinc fingers"/>
    <property type="match status" value="1"/>
</dbReference>
<evidence type="ECO:0000259" key="2">
    <source>
        <dbReference type="SMART" id="SM00355"/>
    </source>
</evidence>
<dbReference type="Proteomes" id="UP001432027">
    <property type="component" value="Unassembled WGS sequence"/>
</dbReference>
<organism evidence="3 4">
    <name type="scientific">Pristionchus entomophagus</name>
    <dbReference type="NCBI Taxonomy" id="358040"/>
    <lineage>
        <taxon>Eukaryota</taxon>
        <taxon>Metazoa</taxon>
        <taxon>Ecdysozoa</taxon>
        <taxon>Nematoda</taxon>
        <taxon>Chromadorea</taxon>
        <taxon>Rhabditida</taxon>
        <taxon>Rhabditina</taxon>
        <taxon>Diplogasteromorpha</taxon>
        <taxon>Diplogasteroidea</taxon>
        <taxon>Neodiplogasteridae</taxon>
        <taxon>Pristionchus</taxon>
    </lineage>
</organism>
<gene>
    <name evidence="3" type="ORF">PENTCL1PPCAC_4596</name>
</gene>
<feature type="domain" description="C2H2-type" evidence="2">
    <location>
        <begin position="33"/>
        <end position="56"/>
    </location>
</feature>
<feature type="region of interest" description="Disordered" evidence="1">
    <location>
        <begin position="107"/>
        <end position="133"/>
    </location>
</feature>
<dbReference type="Gene3D" id="3.30.160.60">
    <property type="entry name" value="Classic Zinc Finger"/>
    <property type="match status" value="1"/>
</dbReference>
<feature type="region of interest" description="Disordered" evidence="1">
    <location>
        <begin position="193"/>
        <end position="220"/>
    </location>
</feature>
<dbReference type="AlphaFoldDB" id="A0AAV5SGD1"/>
<evidence type="ECO:0000313" key="3">
    <source>
        <dbReference type="EMBL" id="GMS82421.1"/>
    </source>
</evidence>
<keyword evidence="4" id="KW-1185">Reference proteome</keyword>
<accession>A0AAV5SGD1</accession>
<protein>
    <recommendedName>
        <fullName evidence="2">C2H2-type domain-containing protein</fullName>
    </recommendedName>
</protein>